<keyword evidence="2" id="KW-1185">Reference proteome</keyword>
<organism evidence="1 2">
    <name type="scientific">Cotesia glomerata</name>
    <name type="common">Lepidopteran parasitic wasp</name>
    <name type="synonym">Apanteles glomeratus</name>
    <dbReference type="NCBI Taxonomy" id="32391"/>
    <lineage>
        <taxon>Eukaryota</taxon>
        <taxon>Metazoa</taxon>
        <taxon>Ecdysozoa</taxon>
        <taxon>Arthropoda</taxon>
        <taxon>Hexapoda</taxon>
        <taxon>Insecta</taxon>
        <taxon>Pterygota</taxon>
        <taxon>Neoptera</taxon>
        <taxon>Endopterygota</taxon>
        <taxon>Hymenoptera</taxon>
        <taxon>Apocrita</taxon>
        <taxon>Ichneumonoidea</taxon>
        <taxon>Braconidae</taxon>
        <taxon>Microgastrinae</taxon>
        <taxon>Cotesia</taxon>
    </lineage>
</organism>
<evidence type="ECO:0000313" key="2">
    <source>
        <dbReference type="Proteomes" id="UP000826195"/>
    </source>
</evidence>
<dbReference type="Proteomes" id="UP000826195">
    <property type="component" value="Unassembled WGS sequence"/>
</dbReference>
<dbReference type="EMBL" id="JAHXZJ010000001">
    <property type="protein sequence ID" value="KAH0567713.1"/>
    <property type="molecule type" value="Genomic_DNA"/>
</dbReference>
<proteinExistence type="predicted"/>
<accession>A0AAV7J7C8</accession>
<comment type="caution">
    <text evidence="1">The sequence shown here is derived from an EMBL/GenBank/DDBJ whole genome shotgun (WGS) entry which is preliminary data.</text>
</comment>
<sequence>MEGYEAHRIAIGDHSSIRRINTLELMKAPREQRANGRNVNRDRPVSDPNHIRVYRQLPRVGYQPLGSHSALPLLMTTKHSQNCQPYIPFDSIHMSIYIFSMGAGEVSSLHIHSNIFMNLSDYKCGVVSSASWSEDQKILFIAVSQDSEKVHRPNPADDEL</sequence>
<protein>
    <submittedName>
        <fullName evidence="1">Uncharacterized protein</fullName>
    </submittedName>
</protein>
<gene>
    <name evidence="1" type="ORF">KQX54_012086</name>
</gene>
<reference evidence="1 2" key="1">
    <citation type="journal article" date="2021" name="J. Hered.">
        <title>A chromosome-level genome assembly of the parasitoid wasp, Cotesia glomerata (Hymenoptera: Braconidae).</title>
        <authorList>
            <person name="Pinto B.J."/>
            <person name="Weis J.J."/>
            <person name="Gamble T."/>
            <person name="Ode P.J."/>
            <person name="Paul R."/>
            <person name="Zaspel J.M."/>
        </authorList>
    </citation>
    <scope>NUCLEOTIDE SEQUENCE [LARGE SCALE GENOMIC DNA]</scope>
    <source>
        <strain evidence="1">CgM1</strain>
    </source>
</reference>
<name>A0AAV7J7C8_COTGL</name>
<dbReference type="AlphaFoldDB" id="A0AAV7J7C8"/>
<evidence type="ECO:0000313" key="1">
    <source>
        <dbReference type="EMBL" id="KAH0567713.1"/>
    </source>
</evidence>